<feature type="chain" id="PRO_5015470436" description="Adhesin" evidence="2">
    <location>
        <begin position="26"/>
        <end position="473"/>
    </location>
</feature>
<dbReference type="Proteomes" id="UP000244128">
    <property type="component" value="Unassembled WGS sequence"/>
</dbReference>
<proteinExistence type="predicted"/>
<evidence type="ECO:0008006" key="5">
    <source>
        <dbReference type="Google" id="ProtNLM"/>
    </source>
</evidence>
<reference evidence="3 4" key="1">
    <citation type="submission" date="2018-04" db="EMBL/GenBank/DDBJ databases">
        <title>Active sludge and wastewater microbial communities from Klosterneuburg, Austria.</title>
        <authorList>
            <person name="Wagner M."/>
        </authorList>
    </citation>
    <scope>NUCLEOTIDE SEQUENCE [LARGE SCALE GENOMIC DNA]</scope>
    <source>
        <strain evidence="3 4">Nm49</strain>
    </source>
</reference>
<evidence type="ECO:0000256" key="1">
    <source>
        <dbReference type="SAM" id="MobiDB-lite"/>
    </source>
</evidence>
<dbReference type="PROSITE" id="PS51257">
    <property type="entry name" value="PROKAR_LIPOPROTEIN"/>
    <property type="match status" value="1"/>
</dbReference>
<evidence type="ECO:0000313" key="3">
    <source>
        <dbReference type="EMBL" id="PTQ77032.1"/>
    </source>
</evidence>
<dbReference type="RefSeq" id="WP_107803316.1">
    <property type="nucleotide sequence ID" value="NZ_QAOI01000011.1"/>
</dbReference>
<sequence length="473" mass="50073">MKSKQQLRKKSWIPVLSTVFVVGLAACDNDGEKALDTSSSSSSSSATAVKRTMPTGPATGILVDSPVSGVAFAATSGKSGTTDEKGSFNFNHGDKIEFKLGGLTLGNIPGSQIVTPIELAGDNANKLQNLLVLLQSLDSDSDLSNGISISRETANAVKGSINLDSNPETFADSAGLKDIMEASGISGEVKTPEAARTHFLSQGVALLSAQVWVSYTNQTASVLRVAADSSGEYLQGDARPDDSCDENRVCGGKTVFQAGVEYGVAKAADFDNRGFKLVSTPSVDTNLKAGFSNPGPTRRVRTDGSELINSDIVAVQRAREQGSVFGELFHIAKPIQLSDENEVAEKEVKESRYSKIDNDSNGIVGAWAYDSEAIKTQTLVFFPNGKYMMIDPTGATQREDQIKCAKPGIEFSSYTYNKGGNNFSLSSFTYNTNGCAGFSDVEGSIGFTLSSDGNTAKLDKPGEPSVTLYRVSK</sequence>
<protein>
    <recommendedName>
        <fullName evidence="5">Adhesin</fullName>
    </recommendedName>
</protein>
<evidence type="ECO:0000256" key="2">
    <source>
        <dbReference type="SAM" id="SignalP"/>
    </source>
</evidence>
<organism evidence="3 4">
    <name type="scientific">Nitrosomonas oligotropha</name>
    <dbReference type="NCBI Taxonomy" id="42354"/>
    <lineage>
        <taxon>Bacteria</taxon>
        <taxon>Pseudomonadati</taxon>
        <taxon>Pseudomonadota</taxon>
        <taxon>Betaproteobacteria</taxon>
        <taxon>Nitrosomonadales</taxon>
        <taxon>Nitrosomonadaceae</taxon>
        <taxon>Nitrosomonas</taxon>
    </lineage>
</organism>
<feature type="signal peptide" evidence="2">
    <location>
        <begin position="1"/>
        <end position="25"/>
    </location>
</feature>
<gene>
    <name evidence="3" type="ORF">C8R26_11180</name>
</gene>
<accession>A0A2T5HZN1</accession>
<evidence type="ECO:0000313" key="4">
    <source>
        <dbReference type="Proteomes" id="UP000244128"/>
    </source>
</evidence>
<name>A0A2T5HZN1_9PROT</name>
<dbReference type="EMBL" id="QAOI01000011">
    <property type="protein sequence ID" value="PTQ77032.1"/>
    <property type="molecule type" value="Genomic_DNA"/>
</dbReference>
<feature type="region of interest" description="Disordered" evidence="1">
    <location>
        <begin position="33"/>
        <end position="61"/>
    </location>
</feature>
<keyword evidence="2" id="KW-0732">Signal</keyword>
<dbReference type="AlphaFoldDB" id="A0A2T5HZN1"/>
<comment type="caution">
    <text evidence="3">The sequence shown here is derived from an EMBL/GenBank/DDBJ whole genome shotgun (WGS) entry which is preliminary data.</text>
</comment>